<keyword evidence="2" id="KW-1185">Reference proteome</keyword>
<evidence type="ECO:0000313" key="2">
    <source>
        <dbReference type="Proteomes" id="UP001304769"/>
    </source>
</evidence>
<comment type="caution">
    <text evidence="1">The sequence shown here is derived from an EMBL/GenBank/DDBJ whole genome shotgun (WGS) entry which is preliminary data.</text>
</comment>
<accession>A0ABU5T1D2</accession>
<sequence>MNRQFAAAEAADAAGAGLGVELGVELDEPLDAAAPDPAGTVLELRESVR</sequence>
<proteinExistence type="predicted"/>
<reference evidence="1 2" key="1">
    <citation type="submission" date="2023-12" db="EMBL/GenBank/DDBJ databases">
        <title>Sinomonas terricola sp. nov, isolated from litchi orchard soil in Guangdong, PR China.</title>
        <authorList>
            <person name="Jiaxin W."/>
            <person name="Yang Z."/>
            <person name="Honghui Z."/>
        </authorList>
    </citation>
    <scope>NUCLEOTIDE SEQUENCE [LARGE SCALE GENOMIC DNA]</scope>
    <source>
        <strain evidence="1 2">JGH33</strain>
    </source>
</reference>
<dbReference type="EMBL" id="JAYGGQ010000001">
    <property type="protein sequence ID" value="MEA5453342.1"/>
    <property type="molecule type" value="Genomic_DNA"/>
</dbReference>
<protein>
    <submittedName>
        <fullName evidence="1">Uncharacterized protein</fullName>
    </submittedName>
</protein>
<dbReference type="Proteomes" id="UP001304769">
    <property type="component" value="Unassembled WGS sequence"/>
</dbReference>
<organism evidence="1 2">
    <name type="scientific">Sinomonas terricola</name>
    <dbReference type="NCBI Taxonomy" id="3110330"/>
    <lineage>
        <taxon>Bacteria</taxon>
        <taxon>Bacillati</taxon>
        <taxon>Actinomycetota</taxon>
        <taxon>Actinomycetes</taxon>
        <taxon>Micrococcales</taxon>
        <taxon>Micrococcaceae</taxon>
        <taxon>Sinomonas</taxon>
    </lineage>
</organism>
<evidence type="ECO:0000313" key="1">
    <source>
        <dbReference type="EMBL" id="MEA5453342.1"/>
    </source>
</evidence>
<name>A0ABU5T1D2_9MICC</name>
<gene>
    <name evidence="1" type="ORF">SPF06_01280</name>
</gene>